<comment type="caution">
    <text evidence="3">The sequence shown here is derived from an EMBL/GenBank/DDBJ whole genome shotgun (WGS) entry which is preliminary data.</text>
</comment>
<feature type="transmembrane region" description="Helical" evidence="2">
    <location>
        <begin position="700"/>
        <end position="720"/>
    </location>
</feature>
<evidence type="ECO:0000256" key="2">
    <source>
        <dbReference type="SAM" id="Phobius"/>
    </source>
</evidence>
<dbReference type="OrthoDB" id="414959at2759"/>
<name>A0A9P1G0G8_9DINO</name>
<reference evidence="4 5" key="2">
    <citation type="submission" date="2024-05" db="EMBL/GenBank/DDBJ databases">
        <authorList>
            <person name="Chen Y."/>
            <person name="Shah S."/>
            <person name="Dougan E. K."/>
            <person name="Thang M."/>
            <person name="Chan C."/>
        </authorList>
    </citation>
    <scope>NUCLEOTIDE SEQUENCE [LARGE SCALE GENOMIC DNA]</scope>
</reference>
<dbReference type="EMBL" id="CAMXCT020001829">
    <property type="protein sequence ID" value="CAL1146785.1"/>
    <property type="molecule type" value="Genomic_DNA"/>
</dbReference>
<accession>A0A9P1G0G8</accession>
<feature type="transmembrane region" description="Helical" evidence="2">
    <location>
        <begin position="575"/>
        <end position="595"/>
    </location>
</feature>
<reference evidence="3" key="1">
    <citation type="submission" date="2022-10" db="EMBL/GenBank/DDBJ databases">
        <authorList>
            <person name="Chen Y."/>
            <person name="Dougan E. K."/>
            <person name="Chan C."/>
            <person name="Rhodes N."/>
            <person name="Thang M."/>
        </authorList>
    </citation>
    <scope>NUCLEOTIDE SEQUENCE</scope>
</reference>
<feature type="region of interest" description="Disordered" evidence="1">
    <location>
        <begin position="671"/>
        <end position="694"/>
    </location>
</feature>
<proteinExistence type="predicted"/>
<evidence type="ECO:0000313" key="5">
    <source>
        <dbReference type="Proteomes" id="UP001152797"/>
    </source>
</evidence>
<keyword evidence="2" id="KW-0472">Membrane</keyword>
<organism evidence="3">
    <name type="scientific">Cladocopium goreaui</name>
    <dbReference type="NCBI Taxonomy" id="2562237"/>
    <lineage>
        <taxon>Eukaryota</taxon>
        <taxon>Sar</taxon>
        <taxon>Alveolata</taxon>
        <taxon>Dinophyceae</taxon>
        <taxon>Suessiales</taxon>
        <taxon>Symbiodiniaceae</taxon>
        <taxon>Cladocopium</taxon>
    </lineage>
</organism>
<keyword evidence="2" id="KW-1133">Transmembrane helix</keyword>
<feature type="transmembrane region" description="Helical" evidence="2">
    <location>
        <begin position="790"/>
        <end position="808"/>
    </location>
</feature>
<evidence type="ECO:0000313" key="4">
    <source>
        <dbReference type="EMBL" id="CAL4780722.1"/>
    </source>
</evidence>
<dbReference type="EMBL" id="CAMXCT030001829">
    <property type="protein sequence ID" value="CAL4780722.1"/>
    <property type="molecule type" value="Genomic_DNA"/>
</dbReference>
<evidence type="ECO:0000313" key="3">
    <source>
        <dbReference type="EMBL" id="CAI3993410.1"/>
    </source>
</evidence>
<evidence type="ECO:0000256" key="1">
    <source>
        <dbReference type="SAM" id="MobiDB-lite"/>
    </source>
</evidence>
<feature type="transmembrane region" description="Helical" evidence="2">
    <location>
        <begin position="760"/>
        <end position="783"/>
    </location>
</feature>
<sequence>MEEKEKNDTWQCLRRFGKRKDKNTWASNLATPCSAWIFLFLVVLLSCLATYVFSLFVFWADGTSTNFFVGLLYIVANAFCLWSIIEFFLTTVSFHAIRLILGMPRLPRKDFSRGLPSSARTVLSYCLLSRQQESSEECFKTACDAHLANLDSNNLITTAVVSVSSDLPVVQCEMDCRDRCRKKIVETLMDELKVLLQVFPQGFQRREEETLQMRRGSMHQALETVSKGSTERVDYWLQCVDAAWAAARGDEESYRADLLQRVDDAAQHFIYLHRNCRILKKPGQYQDLMVLASTGMNEAFTYLREDYGQLGRPAGSACFGFAANVTKPQEMSPEDFAAATHALAERGQEDIALLTGYGSNPDTRYHYTMVLDSDTVCPAKSIRKLLETAEHSANQSYGIINANLANDYSADDSCTMHMWRNALMEVSTVNLQRGQFWIFNRVGFYGKGLVRNDLYITRLIGRPGSVMEALPIDILSHDTVEAKLLQPAIDADVTLYEDVARNPISAMSQSTRWMLGEVRNCCYEKSGIYTPVVQGLSSLYSLCTKWELPQQRFVRWKEVPCATAAEYLSHTGFRLFHAGPGILLINLCSTVLAANHWALQLVILPIIGLSALLFTVLALFIIPKGFLILDKLPSLRLGRICLLSSKASKIGDGTFHNKEMADVPTSSFLMSKRDSDTESGSEPSRTETPSPRERLGRCSVLTRQLALSVIEIILSILLYSPELILGVLRMVRATWAQATGSANWKPQDQVEREVETNLSLWYVFKQTWVVFMCGVAYLAYIVACRVADPLVLLIVVPWILYPISTYVMCLRVPVSMKDGFLWTWAPWRKCGLSKAEEESILKRRANAFYSDLFGRSAAYDDPEATMLSARRSKGRATHEEHLIVHQDWSDCRTELLPGARKGGDATPQVRRSEELHQARIFGEESGNWKSPNKLEAVSHDNSEKIKYSDGISTRQLHQAEIGGNSHLHSRVLEKFLCFLRGEKPGNR</sequence>
<protein>
    <submittedName>
        <fullName evidence="3">Uncharacterized protein</fullName>
    </submittedName>
</protein>
<dbReference type="Proteomes" id="UP001152797">
    <property type="component" value="Unassembled WGS sequence"/>
</dbReference>
<gene>
    <name evidence="3" type="ORF">C1SCF055_LOCUS20166</name>
</gene>
<dbReference type="AlphaFoldDB" id="A0A9P1G0G8"/>
<dbReference type="EMBL" id="CAMXCT010001829">
    <property type="protein sequence ID" value="CAI3993410.1"/>
    <property type="molecule type" value="Genomic_DNA"/>
</dbReference>
<feature type="transmembrane region" description="Helical" evidence="2">
    <location>
        <begin position="71"/>
        <end position="101"/>
    </location>
</feature>
<feature type="transmembrane region" description="Helical" evidence="2">
    <location>
        <begin position="35"/>
        <end position="59"/>
    </location>
</feature>
<keyword evidence="2" id="KW-0812">Transmembrane</keyword>
<feature type="compositionally biased region" description="Polar residues" evidence="1">
    <location>
        <begin position="678"/>
        <end position="689"/>
    </location>
</feature>
<feature type="transmembrane region" description="Helical" evidence="2">
    <location>
        <begin position="601"/>
        <end position="622"/>
    </location>
</feature>
<keyword evidence="5" id="KW-1185">Reference proteome</keyword>